<evidence type="ECO:0000256" key="1">
    <source>
        <dbReference type="SAM" id="Phobius"/>
    </source>
</evidence>
<dbReference type="EMBL" id="JAHZST010000023">
    <property type="protein sequence ID" value="MBW8186263.1"/>
    <property type="molecule type" value="Genomic_DNA"/>
</dbReference>
<dbReference type="Proteomes" id="UP001195963">
    <property type="component" value="Unassembled WGS sequence"/>
</dbReference>
<keyword evidence="1" id="KW-1133">Transmembrane helix</keyword>
<organism evidence="2 3">
    <name type="scientific">Shewanella nanhaiensis</name>
    <dbReference type="NCBI Taxonomy" id="2864872"/>
    <lineage>
        <taxon>Bacteria</taxon>
        <taxon>Pseudomonadati</taxon>
        <taxon>Pseudomonadota</taxon>
        <taxon>Gammaproteobacteria</taxon>
        <taxon>Alteromonadales</taxon>
        <taxon>Shewanellaceae</taxon>
        <taxon>Shewanella</taxon>
    </lineage>
</organism>
<name>A0ABS7E993_9GAMM</name>
<evidence type="ECO:0008006" key="4">
    <source>
        <dbReference type="Google" id="ProtNLM"/>
    </source>
</evidence>
<feature type="transmembrane region" description="Helical" evidence="1">
    <location>
        <begin position="24"/>
        <end position="47"/>
    </location>
</feature>
<keyword evidence="3" id="KW-1185">Reference proteome</keyword>
<accession>A0ABS7E993</accession>
<comment type="caution">
    <text evidence="2">The sequence shown here is derived from an EMBL/GenBank/DDBJ whole genome shotgun (WGS) entry which is preliminary data.</text>
</comment>
<feature type="transmembrane region" description="Helical" evidence="1">
    <location>
        <begin position="80"/>
        <end position="98"/>
    </location>
</feature>
<dbReference type="RefSeq" id="WP_220111567.1">
    <property type="nucleotide sequence ID" value="NZ_JAHZST010000023.1"/>
</dbReference>
<proteinExistence type="predicted"/>
<sequence length="99" mass="10936">MAFVNFKWREQLSKPSFDIFSRSLAAIFGGYLVAATACGLLALALPLPVAESVLTAMMLSFALYAIAALWAFSVKRSRQAWRDLLCISTIFYLLILLLG</sequence>
<evidence type="ECO:0000313" key="2">
    <source>
        <dbReference type="EMBL" id="MBW8186263.1"/>
    </source>
</evidence>
<protein>
    <recommendedName>
        <fullName evidence="4">DUF3649 domain-containing protein</fullName>
    </recommendedName>
</protein>
<keyword evidence="1" id="KW-0472">Membrane</keyword>
<reference evidence="2 3" key="1">
    <citation type="submission" date="2021-07" db="EMBL/GenBank/DDBJ databases">
        <title>Shewanella sp. nov, isolated from SCS.</title>
        <authorList>
            <person name="Cao W.R."/>
        </authorList>
    </citation>
    <scope>NUCLEOTIDE SEQUENCE [LARGE SCALE GENOMIC DNA]</scope>
    <source>
        <strain evidence="2 3">NR704-98</strain>
    </source>
</reference>
<keyword evidence="1" id="KW-0812">Transmembrane</keyword>
<gene>
    <name evidence="2" type="ORF">K0625_21815</name>
</gene>
<feature type="transmembrane region" description="Helical" evidence="1">
    <location>
        <begin position="53"/>
        <end position="73"/>
    </location>
</feature>
<evidence type="ECO:0000313" key="3">
    <source>
        <dbReference type="Proteomes" id="UP001195963"/>
    </source>
</evidence>